<name>A0ABT4BTL1_9FIRM</name>
<dbReference type="PRINTS" id="PR00326">
    <property type="entry name" value="GTP1OBG"/>
</dbReference>
<dbReference type="NCBIfam" id="TIGR03595">
    <property type="entry name" value="Obg_CgtA_exten"/>
    <property type="match status" value="1"/>
</dbReference>
<keyword evidence="14" id="KW-1185">Reference proteome</keyword>
<gene>
    <name evidence="13" type="primary">obgE</name>
    <name evidence="9" type="synonym">obg</name>
    <name evidence="13" type="ORF">OUY18_08220</name>
</gene>
<feature type="binding site" evidence="9">
    <location>
        <begin position="211"/>
        <end position="214"/>
    </location>
    <ligand>
        <name>GTP</name>
        <dbReference type="ChEBI" id="CHEBI:37565"/>
    </ligand>
</feature>
<comment type="function">
    <text evidence="9">An essential GTPase which binds GTP, GDP and possibly (p)ppGpp with moderate affinity, with high nucleotide exchange rates and a fairly low GTP hydrolysis rate. Plays a role in control of the cell cycle, stress response, ribosome biogenesis and in those bacteria that undergo differentiation, in morphogenesis control.</text>
</comment>
<evidence type="ECO:0000256" key="6">
    <source>
        <dbReference type="ARBA" id="ARBA00022801"/>
    </source>
</evidence>
<keyword evidence="4 9" id="KW-0479">Metal-binding</keyword>
<keyword evidence="5 9" id="KW-0547">Nucleotide-binding</keyword>
<organism evidence="13 14">
    <name type="scientific">Caproiciproducens galactitolivorans</name>
    <dbReference type="NCBI Taxonomy" id="642589"/>
    <lineage>
        <taxon>Bacteria</taxon>
        <taxon>Bacillati</taxon>
        <taxon>Bacillota</taxon>
        <taxon>Clostridia</taxon>
        <taxon>Eubacteriales</taxon>
        <taxon>Acutalibacteraceae</taxon>
        <taxon>Caproiciproducens</taxon>
    </lineage>
</organism>
<dbReference type="InterPro" id="IPR045086">
    <property type="entry name" value="OBG_GTPase"/>
</dbReference>
<evidence type="ECO:0000256" key="4">
    <source>
        <dbReference type="ARBA" id="ARBA00022723"/>
    </source>
</evidence>
<dbReference type="Gene3D" id="3.40.50.300">
    <property type="entry name" value="P-loop containing nucleotide triphosphate hydrolases"/>
    <property type="match status" value="1"/>
</dbReference>
<feature type="binding site" evidence="9">
    <location>
        <begin position="189"/>
        <end position="193"/>
    </location>
    <ligand>
        <name>GTP</name>
        <dbReference type="ChEBI" id="CHEBI:37565"/>
    </ligand>
</feature>
<feature type="binding site" evidence="9">
    <location>
        <begin position="164"/>
        <end position="171"/>
    </location>
    <ligand>
        <name>GTP</name>
        <dbReference type="ChEBI" id="CHEBI:37565"/>
    </ligand>
</feature>
<dbReference type="InterPro" id="IPR006073">
    <property type="entry name" value="GTP-bd"/>
</dbReference>
<comment type="subunit">
    <text evidence="9">Monomer.</text>
</comment>
<dbReference type="InterPro" id="IPR006074">
    <property type="entry name" value="GTP1-OBG_CS"/>
</dbReference>
<evidence type="ECO:0000256" key="5">
    <source>
        <dbReference type="ARBA" id="ARBA00022741"/>
    </source>
</evidence>
<dbReference type="Pfam" id="PF01926">
    <property type="entry name" value="MMR_HSR1"/>
    <property type="match status" value="1"/>
</dbReference>
<dbReference type="NCBIfam" id="TIGR02729">
    <property type="entry name" value="Obg_CgtA"/>
    <property type="match status" value="1"/>
</dbReference>
<evidence type="ECO:0000313" key="13">
    <source>
        <dbReference type="EMBL" id="MCY1714237.1"/>
    </source>
</evidence>
<dbReference type="InterPro" id="IPR036346">
    <property type="entry name" value="GTP-bd_prot_GTP1/OBG_C_sf"/>
</dbReference>
<feature type="domain" description="Obg" evidence="12">
    <location>
        <begin position="1"/>
        <end position="157"/>
    </location>
</feature>
<evidence type="ECO:0000256" key="7">
    <source>
        <dbReference type="ARBA" id="ARBA00022842"/>
    </source>
</evidence>
<dbReference type="Proteomes" id="UP001082703">
    <property type="component" value="Unassembled WGS sequence"/>
</dbReference>
<feature type="binding site" evidence="9">
    <location>
        <begin position="281"/>
        <end position="284"/>
    </location>
    <ligand>
        <name>GTP</name>
        <dbReference type="ChEBI" id="CHEBI:37565"/>
    </ligand>
</feature>
<evidence type="ECO:0000256" key="2">
    <source>
        <dbReference type="ARBA" id="ARBA00007699"/>
    </source>
</evidence>
<keyword evidence="8 9" id="KW-0342">GTP-binding</keyword>
<dbReference type="EC" id="3.6.5.-" evidence="9"/>
<dbReference type="NCBIfam" id="NF008954">
    <property type="entry name" value="PRK12296.1"/>
    <property type="match status" value="1"/>
</dbReference>
<dbReference type="PROSITE" id="PS51881">
    <property type="entry name" value="OCT"/>
    <property type="match status" value="1"/>
</dbReference>
<dbReference type="InterPro" id="IPR014100">
    <property type="entry name" value="GTP-bd_Obg/CgtA"/>
</dbReference>
<dbReference type="InterPro" id="IPR036726">
    <property type="entry name" value="GTP1_OBG_dom_sf"/>
</dbReference>
<dbReference type="SUPFAM" id="SSF52540">
    <property type="entry name" value="P-loop containing nucleoside triphosphate hydrolases"/>
    <property type="match status" value="1"/>
</dbReference>
<dbReference type="EMBL" id="JAPOHA010000007">
    <property type="protein sequence ID" value="MCY1714237.1"/>
    <property type="molecule type" value="Genomic_DNA"/>
</dbReference>
<evidence type="ECO:0000313" key="14">
    <source>
        <dbReference type="Proteomes" id="UP001082703"/>
    </source>
</evidence>
<evidence type="ECO:0000259" key="12">
    <source>
        <dbReference type="PROSITE" id="PS51883"/>
    </source>
</evidence>
<keyword evidence="3 9" id="KW-0963">Cytoplasm</keyword>
<sequence>MFIDSAKITIKAGNGGAGKVAFHREKYVASGGPDGGDGGRGGNIVFQVDDNLSTLADFRYKRKYVAKNGEDGRGSRCYGKKADDLIIKVPRGTLLKDAETGRLVADMSGDEPQVIAKGGRGGWGNIHFATATRQTPRFAKPGMPGEAMELQLELKLLADVGLVGYPNVGKSTLVSVVSEAKPTIANYHFTTITPVLGVVRMGEGQSFVIADIPGLIEGAGEGAGLGHQFLRHVERCRMLVHIVDVSGSEGRDPKKDFQTINAELKKFNPELAERPMLVAGNKCDLATDEQIEDFKNFAEKQGYEFFPIMAAIRYQVDPLLKRVTEMLSKLPPVKHFEPEPMPLTPAEEIGRHEVKVTNHDGVFVVEGEWLVQVINSVNFDDYESLQYFQRVLINTGVIDALREAGIQEGDTVSIYDIEFDFME</sequence>
<dbReference type="InterPro" id="IPR015349">
    <property type="entry name" value="OCT_dom"/>
</dbReference>
<dbReference type="SUPFAM" id="SSF102741">
    <property type="entry name" value="Obg GTP-binding protein C-terminal domain"/>
    <property type="match status" value="1"/>
</dbReference>
<dbReference type="RefSeq" id="WP_268058287.1">
    <property type="nucleotide sequence ID" value="NZ_JAPOHA010000007.1"/>
</dbReference>
<comment type="similarity">
    <text evidence="2 9">Belongs to the TRAFAC class OBG-HflX-like GTPase superfamily. OBG GTPase family.</text>
</comment>
<dbReference type="Pfam" id="PF09269">
    <property type="entry name" value="DUF1967"/>
    <property type="match status" value="1"/>
</dbReference>
<protein>
    <recommendedName>
        <fullName evidence="9">GTPase Obg</fullName>
        <ecNumber evidence="9">3.6.5.-</ecNumber>
    </recommendedName>
    <alternativeName>
        <fullName evidence="9">GTP-binding protein Obg</fullName>
    </alternativeName>
</protein>
<dbReference type="InterPro" id="IPR031167">
    <property type="entry name" value="G_OBG"/>
</dbReference>
<dbReference type="PANTHER" id="PTHR11702">
    <property type="entry name" value="DEVELOPMENTALLY REGULATED GTP-BINDING PROTEIN-RELATED"/>
    <property type="match status" value="1"/>
</dbReference>
<evidence type="ECO:0000256" key="1">
    <source>
        <dbReference type="ARBA" id="ARBA00001946"/>
    </source>
</evidence>
<evidence type="ECO:0000259" key="11">
    <source>
        <dbReference type="PROSITE" id="PS51881"/>
    </source>
</evidence>
<feature type="binding site" evidence="9">
    <location>
        <begin position="309"/>
        <end position="311"/>
    </location>
    <ligand>
        <name>GTP</name>
        <dbReference type="ChEBI" id="CHEBI:37565"/>
    </ligand>
</feature>
<accession>A0ABT4BTL1</accession>
<dbReference type="Gene3D" id="2.70.210.12">
    <property type="entry name" value="GTP1/OBG domain"/>
    <property type="match status" value="1"/>
</dbReference>
<proteinExistence type="inferred from homology"/>
<evidence type="ECO:0000259" key="10">
    <source>
        <dbReference type="PROSITE" id="PS51710"/>
    </source>
</evidence>
<evidence type="ECO:0000256" key="3">
    <source>
        <dbReference type="ARBA" id="ARBA00022490"/>
    </source>
</evidence>
<dbReference type="InterPro" id="IPR027417">
    <property type="entry name" value="P-loop_NTPase"/>
</dbReference>
<dbReference type="PROSITE" id="PS51883">
    <property type="entry name" value="OBG"/>
    <property type="match status" value="1"/>
</dbReference>
<reference evidence="13 14" key="1">
    <citation type="submission" date="2022-11" db="EMBL/GenBank/DDBJ databases">
        <authorList>
            <person name="Caiyu Z."/>
        </authorList>
    </citation>
    <scope>NUCLEOTIDE SEQUENCE [LARGE SCALE GENOMIC DNA]</scope>
    <source>
        <strain evidence="13 14">YR-4</strain>
    </source>
</reference>
<evidence type="ECO:0000256" key="8">
    <source>
        <dbReference type="ARBA" id="ARBA00023134"/>
    </source>
</evidence>
<dbReference type="InterPro" id="IPR006169">
    <property type="entry name" value="GTP1_OBG_dom"/>
</dbReference>
<evidence type="ECO:0000256" key="9">
    <source>
        <dbReference type="HAMAP-Rule" id="MF_01454"/>
    </source>
</evidence>
<dbReference type="NCBIfam" id="NF008956">
    <property type="entry name" value="PRK12299.1"/>
    <property type="match status" value="1"/>
</dbReference>
<dbReference type="Gene3D" id="3.30.300.350">
    <property type="entry name" value="GTP-binding protein OBG, C-terminal domain"/>
    <property type="match status" value="1"/>
</dbReference>
<feature type="binding site" evidence="9">
    <location>
        <position position="171"/>
    </location>
    <ligand>
        <name>Mg(2+)</name>
        <dbReference type="ChEBI" id="CHEBI:18420"/>
    </ligand>
</feature>
<keyword evidence="6 9" id="KW-0378">Hydrolase</keyword>
<dbReference type="HAMAP" id="MF_01454">
    <property type="entry name" value="GTPase_Obg"/>
    <property type="match status" value="1"/>
</dbReference>
<feature type="binding site" evidence="9">
    <location>
        <position position="191"/>
    </location>
    <ligand>
        <name>Mg(2+)</name>
        <dbReference type="ChEBI" id="CHEBI:18420"/>
    </ligand>
</feature>
<keyword evidence="7 9" id="KW-0460">Magnesium</keyword>
<dbReference type="PROSITE" id="PS00905">
    <property type="entry name" value="GTP1_OBG"/>
    <property type="match status" value="1"/>
</dbReference>
<dbReference type="PANTHER" id="PTHR11702:SF31">
    <property type="entry name" value="MITOCHONDRIAL RIBOSOME-ASSOCIATED GTPASE 2"/>
    <property type="match status" value="1"/>
</dbReference>
<dbReference type="PROSITE" id="PS51710">
    <property type="entry name" value="G_OBG"/>
    <property type="match status" value="1"/>
</dbReference>
<comment type="caution">
    <text evidence="13">The sequence shown here is derived from an EMBL/GenBank/DDBJ whole genome shotgun (WGS) entry which is preliminary data.</text>
</comment>
<feature type="domain" description="OCT" evidence="11">
    <location>
        <begin position="335"/>
        <end position="423"/>
    </location>
</feature>
<dbReference type="CDD" id="cd01898">
    <property type="entry name" value="Obg"/>
    <property type="match status" value="1"/>
</dbReference>
<comment type="cofactor">
    <cofactor evidence="1 9">
        <name>Mg(2+)</name>
        <dbReference type="ChEBI" id="CHEBI:18420"/>
    </cofactor>
</comment>
<comment type="subcellular location">
    <subcellularLocation>
        <location evidence="9">Cytoplasm</location>
    </subcellularLocation>
</comment>
<dbReference type="Pfam" id="PF01018">
    <property type="entry name" value="GTP1_OBG"/>
    <property type="match status" value="1"/>
</dbReference>
<dbReference type="NCBIfam" id="NF008955">
    <property type="entry name" value="PRK12297.1"/>
    <property type="match status" value="1"/>
</dbReference>
<dbReference type="SUPFAM" id="SSF82051">
    <property type="entry name" value="Obg GTP-binding protein N-terminal domain"/>
    <property type="match status" value="1"/>
</dbReference>
<feature type="domain" description="OBG-type G" evidence="10">
    <location>
        <begin position="158"/>
        <end position="328"/>
    </location>
</feature>